<dbReference type="PROSITE" id="PS00028">
    <property type="entry name" value="ZINC_FINGER_C2H2_1"/>
    <property type="match status" value="1"/>
</dbReference>
<dbReference type="AlphaFoldDB" id="A0A9P3L8U8"/>
<gene>
    <name evidence="4" type="ORF">PsYK624_025500</name>
</gene>
<feature type="compositionally biased region" description="Acidic residues" evidence="2">
    <location>
        <begin position="142"/>
        <end position="152"/>
    </location>
</feature>
<keyword evidence="1" id="KW-0862">Zinc</keyword>
<dbReference type="Proteomes" id="UP000703269">
    <property type="component" value="Unassembled WGS sequence"/>
</dbReference>
<dbReference type="InterPro" id="IPR013087">
    <property type="entry name" value="Znf_C2H2_type"/>
</dbReference>
<dbReference type="EMBL" id="BPQB01000004">
    <property type="protein sequence ID" value="GJE86470.1"/>
    <property type="molecule type" value="Genomic_DNA"/>
</dbReference>
<dbReference type="SMART" id="SM00355">
    <property type="entry name" value="ZnF_C2H2"/>
    <property type="match status" value="3"/>
</dbReference>
<feature type="compositionally biased region" description="Basic and acidic residues" evidence="2">
    <location>
        <begin position="166"/>
        <end position="175"/>
    </location>
</feature>
<dbReference type="Gene3D" id="3.30.160.60">
    <property type="entry name" value="Classic Zinc Finger"/>
    <property type="match status" value="1"/>
</dbReference>
<dbReference type="PROSITE" id="PS50157">
    <property type="entry name" value="ZINC_FINGER_C2H2_2"/>
    <property type="match status" value="1"/>
</dbReference>
<sequence length="175" mass="19588">MPPCPECQKPFFTLQGMRDHRRVVHSSLECGLCGKQGLSANGLLAHARAKHSKKFTKLFYACKACEYYAVDAEGLRQHYQTSPAHRKCDTCEEPYYDLPIFNSLVMFKPLYRGLSRCDDCGRLTLQTQIYGDPIEAEAQELGIAEDDEEQEASDGYATAGETDEAGAEHELESIL</sequence>
<dbReference type="OrthoDB" id="6077919at2759"/>
<protein>
    <recommendedName>
        <fullName evidence="3">C2H2-type domain-containing protein</fullName>
    </recommendedName>
</protein>
<keyword evidence="5" id="KW-1185">Reference proteome</keyword>
<feature type="region of interest" description="Disordered" evidence="2">
    <location>
        <begin position="142"/>
        <end position="175"/>
    </location>
</feature>
<comment type="caution">
    <text evidence="4">The sequence shown here is derived from an EMBL/GenBank/DDBJ whole genome shotgun (WGS) entry which is preliminary data.</text>
</comment>
<organism evidence="4 5">
    <name type="scientific">Phanerochaete sordida</name>
    <dbReference type="NCBI Taxonomy" id="48140"/>
    <lineage>
        <taxon>Eukaryota</taxon>
        <taxon>Fungi</taxon>
        <taxon>Dikarya</taxon>
        <taxon>Basidiomycota</taxon>
        <taxon>Agaricomycotina</taxon>
        <taxon>Agaricomycetes</taxon>
        <taxon>Polyporales</taxon>
        <taxon>Phanerochaetaceae</taxon>
        <taxon>Phanerochaete</taxon>
    </lineage>
</organism>
<name>A0A9P3L8U8_9APHY</name>
<feature type="domain" description="C2H2-type" evidence="3">
    <location>
        <begin position="2"/>
        <end position="30"/>
    </location>
</feature>
<evidence type="ECO:0000313" key="4">
    <source>
        <dbReference type="EMBL" id="GJE86470.1"/>
    </source>
</evidence>
<dbReference type="GO" id="GO:0008270">
    <property type="term" value="F:zinc ion binding"/>
    <property type="evidence" value="ECO:0007669"/>
    <property type="project" value="UniProtKB-KW"/>
</dbReference>
<evidence type="ECO:0000259" key="3">
    <source>
        <dbReference type="PROSITE" id="PS50157"/>
    </source>
</evidence>
<keyword evidence="1" id="KW-0479">Metal-binding</keyword>
<evidence type="ECO:0000313" key="5">
    <source>
        <dbReference type="Proteomes" id="UP000703269"/>
    </source>
</evidence>
<evidence type="ECO:0000256" key="2">
    <source>
        <dbReference type="SAM" id="MobiDB-lite"/>
    </source>
</evidence>
<reference evidence="4 5" key="1">
    <citation type="submission" date="2021-08" db="EMBL/GenBank/DDBJ databases">
        <title>Draft Genome Sequence of Phanerochaete sordida strain YK-624.</title>
        <authorList>
            <person name="Mori T."/>
            <person name="Dohra H."/>
            <person name="Suzuki T."/>
            <person name="Kawagishi H."/>
            <person name="Hirai H."/>
        </authorList>
    </citation>
    <scope>NUCLEOTIDE SEQUENCE [LARGE SCALE GENOMIC DNA]</scope>
    <source>
        <strain evidence="4 5">YK-624</strain>
    </source>
</reference>
<keyword evidence="1" id="KW-0863">Zinc-finger</keyword>
<accession>A0A9P3L8U8</accession>
<evidence type="ECO:0000256" key="1">
    <source>
        <dbReference type="PROSITE-ProRule" id="PRU00042"/>
    </source>
</evidence>
<proteinExistence type="predicted"/>